<comment type="caution">
    <text evidence="1">The sequence shown here is derived from an EMBL/GenBank/DDBJ whole genome shotgun (WGS) entry which is preliminary data.</text>
</comment>
<proteinExistence type="predicted"/>
<gene>
    <name evidence="1" type="ORF">GCM10010123_18250</name>
</gene>
<reference evidence="1" key="1">
    <citation type="journal article" date="2014" name="Int. J. Syst. Evol. Microbiol.">
        <title>Complete genome sequence of Corynebacterium casei LMG S-19264T (=DSM 44701T), isolated from a smear-ripened cheese.</title>
        <authorList>
            <consortium name="US DOE Joint Genome Institute (JGI-PGF)"/>
            <person name="Walter F."/>
            <person name="Albersmeier A."/>
            <person name="Kalinowski J."/>
            <person name="Ruckert C."/>
        </authorList>
    </citation>
    <scope>NUCLEOTIDE SEQUENCE</scope>
    <source>
        <strain evidence="1">JCM 3090</strain>
    </source>
</reference>
<reference evidence="1" key="2">
    <citation type="submission" date="2020-09" db="EMBL/GenBank/DDBJ databases">
        <authorList>
            <person name="Sun Q."/>
            <person name="Ohkuma M."/>
        </authorList>
    </citation>
    <scope>NUCLEOTIDE SEQUENCE</scope>
    <source>
        <strain evidence="1">JCM 3090</strain>
    </source>
</reference>
<organism evidence="1 2">
    <name type="scientific">Pilimelia anulata</name>
    <dbReference type="NCBI Taxonomy" id="53371"/>
    <lineage>
        <taxon>Bacteria</taxon>
        <taxon>Bacillati</taxon>
        <taxon>Actinomycetota</taxon>
        <taxon>Actinomycetes</taxon>
        <taxon>Micromonosporales</taxon>
        <taxon>Micromonosporaceae</taxon>
        <taxon>Pilimelia</taxon>
    </lineage>
</organism>
<dbReference type="Proteomes" id="UP000649739">
    <property type="component" value="Unassembled WGS sequence"/>
</dbReference>
<dbReference type="AlphaFoldDB" id="A0A8J3B5H3"/>
<dbReference type="EMBL" id="BMQB01000003">
    <property type="protein sequence ID" value="GGJ89035.1"/>
    <property type="molecule type" value="Genomic_DNA"/>
</dbReference>
<evidence type="ECO:0000313" key="1">
    <source>
        <dbReference type="EMBL" id="GGJ89035.1"/>
    </source>
</evidence>
<keyword evidence="2" id="KW-1185">Reference proteome</keyword>
<accession>A0A8J3B5H3</accession>
<sequence length="116" mass="12655">MAGPKQVAPLNESPLDYTQLLAVLSLAASRDLPTPHSVTIHPHLPSILLDLRTTGHFERWHRFLGCDETKRQNVIRDRAAHVLVNASARRRGWWFSLSLCTPAEGALPASAASAGA</sequence>
<dbReference type="RefSeq" id="WP_189169632.1">
    <property type="nucleotide sequence ID" value="NZ_BMQB01000003.1"/>
</dbReference>
<protein>
    <submittedName>
        <fullName evidence="1">Uncharacterized protein</fullName>
    </submittedName>
</protein>
<name>A0A8J3B5H3_9ACTN</name>
<evidence type="ECO:0000313" key="2">
    <source>
        <dbReference type="Proteomes" id="UP000649739"/>
    </source>
</evidence>